<dbReference type="Proteomes" id="UP000474758">
    <property type="component" value="Unassembled WGS sequence"/>
</dbReference>
<reference evidence="2 3" key="1">
    <citation type="submission" date="2020-02" db="EMBL/GenBank/DDBJ databases">
        <title>Rhodobacter translucens sp. nov., a novel bacterium isolated from activated sludge.</title>
        <authorList>
            <person name="Liu J."/>
        </authorList>
    </citation>
    <scope>NUCLEOTIDE SEQUENCE [LARGE SCALE GENOMIC DNA]</scope>
    <source>
        <strain evidence="2 3">HX-7-19</strain>
    </source>
</reference>
<dbReference type="EMBL" id="JAALFE010000004">
    <property type="protein sequence ID" value="NGQ90403.1"/>
    <property type="molecule type" value="Genomic_DNA"/>
</dbReference>
<protein>
    <submittedName>
        <fullName evidence="2">Uncharacterized protein</fullName>
    </submittedName>
</protein>
<sequence length="174" mass="18870">MGLELLAAIVAAVAFAGIAMMLRKVTRDRLPKWIVPAAAGLGLIGFTAWNEYSWFSRVSGELPAGVEVVWADDNPQALRPWTFVAPLVTRFLAMDSRTLARHPAKDDLVMADVYAFARWRGVEQGLVVVDCAGMRSVRLVEGVRISDAGELEGGEWAALAEGDQLGVVACRRSD</sequence>
<dbReference type="RefSeq" id="WP_165047814.1">
    <property type="nucleotide sequence ID" value="NZ_JAALFE010000004.1"/>
</dbReference>
<keyword evidence="1" id="KW-0472">Membrane</keyword>
<keyword evidence="1" id="KW-0812">Transmembrane</keyword>
<evidence type="ECO:0000313" key="3">
    <source>
        <dbReference type="Proteomes" id="UP000474758"/>
    </source>
</evidence>
<accession>A0A6M1U642</accession>
<dbReference type="AlphaFoldDB" id="A0A6M1U642"/>
<proteinExistence type="predicted"/>
<evidence type="ECO:0000313" key="2">
    <source>
        <dbReference type="EMBL" id="NGQ90403.1"/>
    </source>
</evidence>
<feature type="transmembrane region" description="Helical" evidence="1">
    <location>
        <begin position="6"/>
        <end position="23"/>
    </location>
</feature>
<organism evidence="2 3">
    <name type="scientific">Paragemmobacter kunshanensis</name>
    <dbReference type="NCBI Taxonomy" id="2583234"/>
    <lineage>
        <taxon>Bacteria</taxon>
        <taxon>Pseudomonadati</taxon>
        <taxon>Pseudomonadota</taxon>
        <taxon>Alphaproteobacteria</taxon>
        <taxon>Rhodobacterales</taxon>
        <taxon>Paracoccaceae</taxon>
        <taxon>Paragemmobacter</taxon>
    </lineage>
</organism>
<keyword evidence="1" id="KW-1133">Transmembrane helix</keyword>
<name>A0A6M1U642_9RHOB</name>
<evidence type="ECO:0000256" key="1">
    <source>
        <dbReference type="SAM" id="Phobius"/>
    </source>
</evidence>
<keyword evidence="3" id="KW-1185">Reference proteome</keyword>
<comment type="caution">
    <text evidence="2">The sequence shown here is derived from an EMBL/GenBank/DDBJ whole genome shotgun (WGS) entry which is preliminary data.</text>
</comment>
<gene>
    <name evidence="2" type="ORF">G5V65_05805</name>
</gene>